<evidence type="ECO:0000313" key="4">
    <source>
        <dbReference type="EMBL" id="NKX43763.1"/>
    </source>
</evidence>
<accession>A0A7X6GYD4</accession>
<dbReference type="InterPro" id="IPR050595">
    <property type="entry name" value="Bact_response_regulator"/>
</dbReference>
<evidence type="ECO:0000313" key="5">
    <source>
        <dbReference type="Proteomes" id="UP000526408"/>
    </source>
</evidence>
<dbReference type="Gene3D" id="3.40.50.2300">
    <property type="match status" value="1"/>
</dbReference>
<dbReference type="Proteomes" id="UP000526408">
    <property type="component" value="Unassembled WGS sequence"/>
</dbReference>
<evidence type="ECO:0000256" key="2">
    <source>
        <dbReference type="PROSITE-ProRule" id="PRU00169"/>
    </source>
</evidence>
<sequence length="312" mass="34030">MKILAVDDDPDFLALFQSTLQSLGYTRVTTAVSGDDALRKIGYAQVPFDCFILDIKMPGMDGIELCRRIRALPQYRDAPIMMNTIMSDRDHIDRAFSAGATDYLTKPVDPIEIRARLGVIEQLVLERLRAQIAVTQGNGAMRAMASYGFMDGIPMKRVVGAMDRLAMANYLNALGLFRAMATSAVAVQVVNAREIYDLEGGAVFGEIMVDVATCLSDCLQGRLRMISYAGGGTFVFLANRSELEDGERLAARLSHYIEEFHLVYKDLGITLPTVAVGTPVACGASHLRAPDRIIDEAVTGVRRQGAGLTRTA</sequence>
<dbReference type="RefSeq" id="WP_168622111.1">
    <property type="nucleotide sequence ID" value="NZ_JAAZQQ010000001.1"/>
</dbReference>
<evidence type="ECO:0000259" key="3">
    <source>
        <dbReference type="PROSITE" id="PS50110"/>
    </source>
</evidence>
<proteinExistence type="predicted"/>
<protein>
    <submittedName>
        <fullName evidence="4">Response regulator</fullName>
    </submittedName>
</protein>
<dbReference type="SMART" id="SM00448">
    <property type="entry name" value="REC"/>
    <property type="match status" value="1"/>
</dbReference>
<dbReference type="PANTHER" id="PTHR44591">
    <property type="entry name" value="STRESS RESPONSE REGULATOR PROTEIN 1"/>
    <property type="match status" value="1"/>
</dbReference>
<dbReference type="SUPFAM" id="SSF52172">
    <property type="entry name" value="CheY-like"/>
    <property type="match status" value="1"/>
</dbReference>
<name>A0A7X6GYD4_9RHOB</name>
<keyword evidence="5" id="KW-1185">Reference proteome</keyword>
<dbReference type="Pfam" id="PF00072">
    <property type="entry name" value="Response_reg"/>
    <property type="match status" value="1"/>
</dbReference>
<dbReference type="InterPro" id="IPR001789">
    <property type="entry name" value="Sig_transdc_resp-reg_receiver"/>
</dbReference>
<dbReference type="EMBL" id="JAAZQQ010000001">
    <property type="protein sequence ID" value="NKX43763.1"/>
    <property type="molecule type" value="Genomic_DNA"/>
</dbReference>
<feature type="modified residue" description="4-aspartylphosphate" evidence="2">
    <location>
        <position position="54"/>
    </location>
</feature>
<dbReference type="AlphaFoldDB" id="A0A7X6GYD4"/>
<keyword evidence="1 2" id="KW-0597">Phosphoprotein</keyword>
<reference evidence="4 5" key="1">
    <citation type="submission" date="2020-04" db="EMBL/GenBank/DDBJ databases">
        <authorList>
            <person name="Yoon J."/>
        </authorList>
    </citation>
    <scope>NUCLEOTIDE SEQUENCE [LARGE SCALE GENOMIC DNA]</scope>
    <source>
        <strain evidence="4 5">KMU-115</strain>
    </source>
</reference>
<evidence type="ECO:0000256" key="1">
    <source>
        <dbReference type="ARBA" id="ARBA00022553"/>
    </source>
</evidence>
<dbReference type="GO" id="GO:0000160">
    <property type="term" value="P:phosphorelay signal transduction system"/>
    <property type="evidence" value="ECO:0007669"/>
    <property type="project" value="InterPro"/>
</dbReference>
<gene>
    <name evidence="4" type="ORF">HCU73_04100</name>
</gene>
<organism evidence="4 5">
    <name type="scientific">Roseicyclus persicicus</name>
    <dbReference type="NCBI Taxonomy" id="2650661"/>
    <lineage>
        <taxon>Bacteria</taxon>
        <taxon>Pseudomonadati</taxon>
        <taxon>Pseudomonadota</taxon>
        <taxon>Alphaproteobacteria</taxon>
        <taxon>Rhodobacterales</taxon>
        <taxon>Roseobacteraceae</taxon>
        <taxon>Roseicyclus</taxon>
    </lineage>
</organism>
<dbReference type="PROSITE" id="PS50110">
    <property type="entry name" value="RESPONSE_REGULATORY"/>
    <property type="match status" value="1"/>
</dbReference>
<feature type="domain" description="Response regulatory" evidence="3">
    <location>
        <begin position="2"/>
        <end position="121"/>
    </location>
</feature>
<dbReference type="PANTHER" id="PTHR44591:SF3">
    <property type="entry name" value="RESPONSE REGULATORY DOMAIN-CONTAINING PROTEIN"/>
    <property type="match status" value="1"/>
</dbReference>
<comment type="caution">
    <text evidence="4">The sequence shown here is derived from an EMBL/GenBank/DDBJ whole genome shotgun (WGS) entry which is preliminary data.</text>
</comment>
<dbReference type="InterPro" id="IPR011006">
    <property type="entry name" value="CheY-like_superfamily"/>
</dbReference>